<organism evidence="6 7">
    <name type="scientific">Nibricoccus aquaticus</name>
    <dbReference type="NCBI Taxonomy" id="2576891"/>
    <lineage>
        <taxon>Bacteria</taxon>
        <taxon>Pseudomonadati</taxon>
        <taxon>Verrucomicrobiota</taxon>
        <taxon>Opitutia</taxon>
        <taxon>Opitutales</taxon>
        <taxon>Opitutaceae</taxon>
        <taxon>Nibricoccus</taxon>
    </lineage>
</organism>
<dbReference type="InterPro" id="IPR006058">
    <property type="entry name" value="2Fe2S_fd_BS"/>
</dbReference>
<dbReference type="Gene3D" id="1.10.1060.10">
    <property type="entry name" value="Alpha-helical ferredoxin"/>
    <property type="match status" value="1"/>
</dbReference>
<dbReference type="SUPFAM" id="SSF46548">
    <property type="entry name" value="alpha-helical ferredoxin"/>
    <property type="match status" value="1"/>
</dbReference>
<dbReference type="InterPro" id="IPR036010">
    <property type="entry name" value="2Fe-2S_ferredoxin-like_sf"/>
</dbReference>
<dbReference type="InterPro" id="IPR009051">
    <property type="entry name" value="Helical_ferredxn"/>
</dbReference>
<evidence type="ECO:0000259" key="5">
    <source>
        <dbReference type="PROSITE" id="PS51379"/>
    </source>
</evidence>
<dbReference type="GO" id="GO:0051537">
    <property type="term" value="F:2 iron, 2 sulfur cluster binding"/>
    <property type="evidence" value="ECO:0007669"/>
    <property type="project" value="InterPro"/>
</dbReference>
<dbReference type="AlphaFoldDB" id="A0A290Q4L8"/>
<dbReference type="KEGG" id="vbh:CMV30_06455"/>
<evidence type="ECO:0000313" key="7">
    <source>
        <dbReference type="Proteomes" id="UP000217265"/>
    </source>
</evidence>
<dbReference type="Gene3D" id="3.10.20.30">
    <property type="match status" value="1"/>
</dbReference>
<dbReference type="NCBIfam" id="NF005746">
    <property type="entry name" value="PRK07570.1"/>
    <property type="match status" value="1"/>
</dbReference>
<dbReference type="Pfam" id="PF13085">
    <property type="entry name" value="Fer2_3"/>
    <property type="match status" value="1"/>
</dbReference>
<dbReference type="CDD" id="cd00207">
    <property type="entry name" value="fer2"/>
    <property type="match status" value="1"/>
</dbReference>
<name>A0A290Q4L8_9BACT</name>
<dbReference type="GO" id="GO:0009055">
    <property type="term" value="F:electron transfer activity"/>
    <property type="evidence" value="ECO:0007669"/>
    <property type="project" value="InterPro"/>
</dbReference>
<proteinExistence type="inferred from homology"/>
<dbReference type="PROSITE" id="PS00197">
    <property type="entry name" value="2FE2S_FER_1"/>
    <property type="match status" value="1"/>
</dbReference>
<sequence length="271" mass="28705">MVAATTSTQPISVTIRVWRQSGPDQAGRFAEYKATNCNPNMSFLEMLDVVNDDLTARGEEPIAFAHDCREGICGTCSLVIDGKPHGPHKGVASCQTYMRSFTDGAVITVEPFRAAPFPVLKDLITDRSAFDKIQQAGGFISIRTGAAPDANSVPVPKENADLAMDAAACIGCGACVAACKNASAMLFVSAKVSQYALLPQGQPERDQRVLNMVATMDSLGFGNCTNQYECSAACPKLISHDFIARMNKDYLAASFRNAFKSKSAAASGGGA</sequence>
<reference evidence="6 7" key="1">
    <citation type="submission" date="2017-09" db="EMBL/GenBank/DDBJ databases">
        <title>Complete genome sequence of Verrucomicrobial strain HZ-65, isolated from freshwater.</title>
        <authorList>
            <person name="Choi A."/>
        </authorList>
    </citation>
    <scope>NUCLEOTIDE SEQUENCE [LARGE SCALE GENOMIC DNA]</scope>
    <source>
        <strain evidence="6 7">HZ-65</strain>
    </source>
</reference>
<comment type="cofactor">
    <cofactor evidence="3">
        <name>[2Fe-2S] cluster</name>
        <dbReference type="ChEBI" id="CHEBI:190135"/>
    </cofactor>
</comment>
<evidence type="ECO:0000256" key="1">
    <source>
        <dbReference type="ARBA" id="ARBA00001927"/>
    </source>
</evidence>
<dbReference type="GO" id="GO:0022904">
    <property type="term" value="P:respiratory electron transport chain"/>
    <property type="evidence" value="ECO:0007669"/>
    <property type="project" value="TreeGrafter"/>
</dbReference>
<dbReference type="PROSITE" id="PS51379">
    <property type="entry name" value="4FE4S_FER_2"/>
    <property type="match status" value="1"/>
</dbReference>
<dbReference type="GO" id="GO:0009060">
    <property type="term" value="P:aerobic respiration"/>
    <property type="evidence" value="ECO:0007669"/>
    <property type="project" value="TreeGrafter"/>
</dbReference>
<dbReference type="EMBL" id="CP023344">
    <property type="protein sequence ID" value="ATC63619.1"/>
    <property type="molecule type" value="Genomic_DNA"/>
</dbReference>
<feature type="domain" description="4Fe-4S ferredoxin-type" evidence="5">
    <location>
        <begin position="160"/>
        <end position="190"/>
    </location>
</feature>
<dbReference type="Pfam" id="PF12838">
    <property type="entry name" value="Fer4_7"/>
    <property type="match status" value="1"/>
</dbReference>
<dbReference type="PANTHER" id="PTHR11921">
    <property type="entry name" value="SUCCINATE DEHYDROGENASE IRON-SULFUR PROTEIN"/>
    <property type="match status" value="1"/>
</dbReference>
<comment type="similarity">
    <text evidence="2">Belongs to the succinate dehydrogenase/fumarate reductase iron-sulfur protein family.</text>
</comment>
<dbReference type="InterPro" id="IPR012675">
    <property type="entry name" value="Beta-grasp_dom_sf"/>
</dbReference>
<accession>A0A290Q4L8</accession>
<feature type="domain" description="2Fe-2S ferredoxin-type" evidence="4">
    <location>
        <begin position="13"/>
        <end position="113"/>
    </location>
</feature>
<dbReference type="PROSITE" id="PS51085">
    <property type="entry name" value="2FE2S_FER_2"/>
    <property type="match status" value="1"/>
</dbReference>
<evidence type="ECO:0000259" key="4">
    <source>
        <dbReference type="PROSITE" id="PS51085"/>
    </source>
</evidence>
<protein>
    <submittedName>
        <fullName evidence="6">Succinate dehydrogenase</fullName>
    </submittedName>
</protein>
<evidence type="ECO:0000313" key="6">
    <source>
        <dbReference type="EMBL" id="ATC63619.1"/>
    </source>
</evidence>
<dbReference type="PANTHER" id="PTHR11921:SF41">
    <property type="entry name" value="SUCCINATE DEHYDROGENASE"/>
    <property type="match status" value="1"/>
</dbReference>
<dbReference type="OrthoDB" id="9804391at2"/>
<dbReference type="InterPro" id="IPR050573">
    <property type="entry name" value="SDH/FRD_Iron-Sulfur"/>
</dbReference>
<gene>
    <name evidence="6" type="ORF">CMV30_06455</name>
</gene>
<evidence type="ECO:0000256" key="3">
    <source>
        <dbReference type="ARBA" id="ARBA00034078"/>
    </source>
</evidence>
<dbReference type="InterPro" id="IPR001041">
    <property type="entry name" value="2Fe-2S_ferredoxin-type"/>
</dbReference>
<dbReference type="Proteomes" id="UP000217265">
    <property type="component" value="Chromosome"/>
</dbReference>
<keyword evidence="7" id="KW-1185">Reference proteome</keyword>
<dbReference type="SUPFAM" id="SSF54292">
    <property type="entry name" value="2Fe-2S ferredoxin-like"/>
    <property type="match status" value="1"/>
</dbReference>
<dbReference type="InterPro" id="IPR025192">
    <property type="entry name" value="Succ_DH/fum_Rdtase_N"/>
</dbReference>
<dbReference type="InterPro" id="IPR017896">
    <property type="entry name" value="4Fe4S_Fe-S-bd"/>
</dbReference>
<evidence type="ECO:0000256" key="2">
    <source>
        <dbReference type="ARBA" id="ARBA00009433"/>
    </source>
</evidence>
<comment type="cofactor">
    <cofactor evidence="1">
        <name>[3Fe-4S] cluster</name>
        <dbReference type="ChEBI" id="CHEBI:21137"/>
    </cofactor>
</comment>